<feature type="transmembrane region" description="Helical" evidence="1">
    <location>
        <begin position="7"/>
        <end position="28"/>
    </location>
</feature>
<dbReference type="EMBL" id="QGDI01000008">
    <property type="protein sequence ID" value="PWJ11899.1"/>
    <property type="molecule type" value="Genomic_DNA"/>
</dbReference>
<keyword evidence="1" id="KW-0812">Transmembrane</keyword>
<protein>
    <submittedName>
        <fullName evidence="2">Uncharacterized protein</fullName>
    </submittedName>
</protein>
<accession>A0A315Y0Q1</accession>
<keyword evidence="1" id="KW-1133">Transmembrane helix</keyword>
<dbReference type="Proteomes" id="UP000245720">
    <property type="component" value="Unassembled WGS sequence"/>
</dbReference>
<evidence type="ECO:0000256" key="1">
    <source>
        <dbReference type="SAM" id="Phobius"/>
    </source>
</evidence>
<name>A0A315Y0Q1_RUMFL</name>
<organism evidence="2 3">
    <name type="scientific">Ruminococcus flavefaciens</name>
    <dbReference type="NCBI Taxonomy" id="1265"/>
    <lineage>
        <taxon>Bacteria</taxon>
        <taxon>Bacillati</taxon>
        <taxon>Bacillota</taxon>
        <taxon>Clostridia</taxon>
        <taxon>Eubacteriales</taxon>
        <taxon>Oscillospiraceae</taxon>
        <taxon>Ruminococcus</taxon>
    </lineage>
</organism>
<evidence type="ECO:0000313" key="2">
    <source>
        <dbReference type="EMBL" id="PWJ11899.1"/>
    </source>
</evidence>
<proteinExistence type="predicted"/>
<dbReference type="AlphaFoldDB" id="A0A315Y0Q1"/>
<keyword evidence="1" id="KW-0472">Membrane</keyword>
<dbReference type="RefSeq" id="WP_109726919.1">
    <property type="nucleotide sequence ID" value="NZ_CAMOTJ010000026.1"/>
</dbReference>
<sequence length="74" mass="8284">MKKSEKVLFAIYKVLYVITIAAMIFVYFRAVFDKTGTYSSLSSNDFFVGGLMSVVMVLIAEKESMAKKNKTAVL</sequence>
<evidence type="ECO:0000313" key="3">
    <source>
        <dbReference type="Proteomes" id="UP000245720"/>
    </source>
</evidence>
<dbReference type="OrthoDB" id="1827073at2"/>
<comment type="caution">
    <text evidence="2">The sequence shown here is derived from an EMBL/GenBank/DDBJ whole genome shotgun (WGS) entry which is preliminary data.</text>
</comment>
<reference evidence="2 3" key="1">
    <citation type="submission" date="2018-05" db="EMBL/GenBank/DDBJ databases">
        <title>The Hungate 1000. A catalogue of reference genomes from the rumen microbiome.</title>
        <authorList>
            <person name="Kelly W."/>
        </authorList>
    </citation>
    <scope>NUCLEOTIDE SEQUENCE [LARGE SCALE GENOMIC DNA]</scope>
    <source>
        <strain evidence="2 3">SAb67</strain>
    </source>
</reference>
<gene>
    <name evidence="2" type="ORF">IE37_02163</name>
</gene>
<feature type="transmembrane region" description="Helical" evidence="1">
    <location>
        <begin position="40"/>
        <end position="60"/>
    </location>
</feature>